<dbReference type="Gene3D" id="3.40.50.12780">
    <property type="entry name" value="N-terminal domain of ligase-like"/>
    <property type="match status" value="1"/>
</dbReference>
<accession>A0AAV7Y5F6</accession>
<evidence type="ECO:0000313" key="4">
    <source>
        <dbReference type="EMBL" id="KAJ3424251.1"/>
    </source>
</evidence>
<dbReference type="InterPro" id="IPR000873">
    <property type="entry name" value="AMP-dep_synth/lig_dom"/>
</dbReference>
<sequence>MSFLLVLFLILVLAIYYVFFHGIRPDHIKPQTLSFEENGDTIYRWKPLGRGPIQAIVDERVKTVYDLINVAALDKPDNEIFGKRKKLGDKKFGDYEWITYKEFNQIRKNFGNGIINLGAKKGDILAIWSSNCLEWVIASHGCYPYSLINVALYDTLGEESSKFILNQTETKYLVCKKSKIPKILELKPDCPNLKYIICIDEDNVEKYQEELEEVGLTILTMKQVIENGKENFNEDKLDLPLPEDTCIIMYTSGTTGYPKGVVFSHEMYIAGTVNPMTAGHAPENSIMISYLPSAHIYEKAMESFIFYGRGKIGFFTGDIRNLTSDLQALQPTVLPVVPRVVSKIYDRINIKIASQPKYVQLLYKFCIWAKSRDLRLGRDFTLWDKLMFNKIKSQICQNIQLMSTTSAPISQAHFQFARVILCNNVHQTYGMTESGGSGAIQRLDIITERNVGPPAANLEIKLVDVPEMDYYAKNKQGEIWFRGPCVFKEYYKNEQKTKEVITEDGWFKTGDIGEVNEIGCIRIIDRKKNILKLQQGEYVAPEYLENIYSRCLSVSQCYVYGSSYEAYLVAIIVPDYEALGVDLRDEEACIKCVNDPQTRIRIQNELLEIAKKEKLKGFEHIKEFHIEHKMFSIENGLLTDTFKLKRMKAQKDYKDIFVQLYKQLNEKLQKNYLEKKDK</sequence>
<name>A0AAV7Y5F6_9EUKA</name>
<dbReference type="SUPFAM" id="SSF56801">
    <property type="entry name" value="Acetyl-CoA synthetase-like"/>
    <property type="match status" value="1"/>
</dbReference>
<evidence type="ECO:0000259" key="3">
    <source>
        <dbReference type="Pfam" id="PF00501"/>
    </source>
</evidence>
<keyword evidence="4" id="KW-0436">Ligase</keyword>
<keyword evidence="1" id="KW-0547">Nucleotide-binding</keyword>
<keyword evidence="2" id="KW-0067">ATP-binding</keyword>
<dbReference type="GO" id="GO:0005524">
    <property type="term" value="F:ATP binding"/>
    <property type="evidence" value="ECO:0007669"/>
    <property type="project" value="UniProtKB-KW"/>
</dbReference>
<gene>
    <name evidence="4" type="ORF">M0812_28968</name>
</gene>
<reference evidence="4" key="1">
    <citation type="submission" date="2022-08" db="EMBL/GenBank/DDBJ databases">
        <title>Novel sulphate-reducing endosymbionts in the free-living metamonad Anaeramoeba.</title>
        <authorList>
            <person name="Jerlstrom-Hultqvist J."/>
            <person name="Cepicka I."/>
            <person name="Gallot-Lavallee L."/>
            <person name="Salas-Leiva D."/>
            <person name="Curtis B.A."/>
            <person name="Zahonova K."/>
            <person name="Pipaliya S."/>
            <person name="Dacks J."/>
            <person name="Roger A.J."/>
        </authorList>
    </citation>
    <scope>NUCLEOTIDE SEQUENCE</scope>
    <source>
        <strain evidence="4">Busselton2</strain>
    </source>
</reference>
<dbReference type="EMBL" id="JANTQA010000072">
    <property type="protein sequence ID" value="KAJ3424251.1"/>
    <property type="molecule type" value="Genomic_DNA"/>
</dbReference>
<dbReference type="InterPro" id="IPR042099">
    <property type="entry name" value="ANL_N_sf"/>
</dbReference>
<evidence type="ECO:0000256" key="1">
    <source>
        <dbReference type="ARBA" id="ARBA00022741"/>
    </source>
</evidence>
<dbReference type="Pfam" id="PF00501">
    <property type="entry name" value="AMP-binding"/>
    <property type="match status" value="1"/>
</dbReference>
<dbReference type="GO" id="GO:0004467">
    <property type="term" value="F:long-chain fatty acid-CoA ligase activity"/>
    <property type="evidence" value="ECO:0007669"/>
    <property type="project" value="TreeGrafter"/>
</dbReference>
<dbReference type="InterPro" id="IPR020845">
    <property type="entry name" value="AMP-binding_CS"/>
</dbReference>
<dbReference type="GO" id="GO:0016020">
    <property type="term" value="C:membrane"/>
    <property type="evidence" value="ECO:0007669"/>
    <property type="project" value="TreeGrafter"/>
</dbReference>
<feature type="domain" description="AMP-dependent synthetase/ligase" evidence="3">
    <location>
        <begin position="93"/>
        <end position="491"/>
    </location>
</feature>
<dbReference type="PROSITE" id="PS00455">
    <property type="entry name" value="AMP_BINDING"/>
    <property type="match status" value="1"/>
</dbReference>
<dbReference type="Proteomes" id="UP001146793">
    <property type="component" value="Unassembled WGS sequence"/>
</dbReference>
<dbReference type="PANTHER" id="PTHR43272:SF33">
    <property type="entry name" value="AMP-BINDING DOMAIN-CONTAINING PROTEIN-RELATED"/>
    <property type="match status" value="1"/>
</dbReference>
<evidence type="ECO:0000256" key="2">
    <source>
        <dbReference type="ARBA" id="ARBA00022840"/>
    </source>
</evidence>
<dbReference type="GO" id="GO:0005783">
    <property type="term" value="C:endoplasmic reticulum"/>
    <property type="evidence" value="ECO:0007669"/>
    <property type="project" value="TreeGrafter"/>
</dbReference>
<evidence type="ECO:0000313" key="5">
    <source>
        <dbReference type="Proteomes" id="UP001146793"/>
    </source>
</evidence>
<proteinExistence type="predicted"/>
<protein>
    <submittedName>
        <fullName evidence="4">Long-chain-fatty-acid--coa ligase</fullName>
    </submittedName>
</protein>
<dbReference type="AlphaFoldDB" id="A0AAV7Y5F6"/>
<dbReference type="PANTHER" id="PTHR43272">
    <property type="entry name" value="LONG-CHAIN-FATTY-ACID--COA LIGASE"/>
    <property type="match status" value="1"/>
</dbReference>
<comment type="caution">
    <text evidence="4">The sequence shown here is derived from an EMBL/GenBank/DDBJ whole genome shotgun (WGS) entry which is preliminary data.</text>
</comment>
<organism evidence="4 5">
    <name type="scientific">Anaeramoeba flamelloides</name>
    <dbReference type="NCBI Taxonomy" id="1746091"/>
    <lineage>
        <taxon>Eukaryota</taxon>
        <taxon>Metamonada</taxon>
        <taxon>Anaeramoebidae</taxon>
        <taxon>Anaeramoeba</taxon>
    </lineage>
</organism>